<keyword evidence="2" id="KW-1185">Reference proteome</keyword>
<evidence type="ECO:0000313" key="2">
    <source>
        <dbReference type="Proteomes" id="UP000790833"/>
    </source>
</evidence>
<gene>
    <name evidence="1" type="ORF">KQ657_001896</name>
</gene>
<comment type="caution">
    <text evidence="1">The sequence shown here is derived from an EMBL/GenBank/DDBJ whole genome shotgun (WGS) entry which is preliminary data.</text>
</comment>
<dbReference type="RefSeq" id="XP_043047732.1">
    <property type="nucleotide sequence ID" value="XM_043192677.1"/>
</dbReference>
<proteinExistence type="predicted"/>
<evidence type="ECO:0000313" key="1">
    <source>
        <dbReference type="EMBL" id="KAG7192182.1"/>
    </source>
</evidence>
<accession>A0A9P7V6P9</accession>
<name>A0A9P7V6P9_9ASCO</name>
<protein>
    <submittedName>
        <fullName evidence="1">Uncharacterized protein</fullName>
    </submittedName>
</protein>
<organism evidence="1 2">
    <name type="scientific">Scheffersomyces spartinae</name>
    <dbReference type="NCBI Taxonomy" id="45513"/>
    <lineage>
        <taxon>Eukaryota</taxon>
        <taxon>Fungi</taxon>
        <taxon>Dikarya</taxon>
        <taxon>Ascomycota</taxon>
        <taxon>Saccharomycotina</taxon>
        <taxon>Pichiomycetes</taxon>
        <taxon>Debaryomycetaceae</taxon>
        <taxon>Scheffersomyces</taxon>
    </lineage>
</organism>
<dbReference type="EMBL" id="JAHMUF010000019">
    <property type="protein sequence ID" value="KAG7192182.1"/>
    <property type="molecule type" value="Genomic_DNA"/>
</dbReference>
<sequence>MLSAVLHTTVHYEDRITALENSLLNQIAATNLKCDISQNYQNEPLDQMDSNENIIFMQWQLAITCSWVLVMIPMGLVFLRLLKPKSTNKLGDAYLPSNSTVDYAVCLDLICNCYLSDYGSSDNLLSLPVAIEPNSGFQRQTEMGGDAWRNIVSSSLEIEEVDSGKSLRKNSITFLFGNIASPSSKSPAQEGNVTINEPITDTSHVIPSVTCDTWSSENTAISGELEYKIDKLLGDGNLAKSLSSTITKVQQTAVQEGSHLNIERRINTDSFVCPPTSFHRDRFKSRTHEIEEVLVELTTNPSYNHMKQVVSVYMKNAMDDSLMQEVRLSSIDLLRYFCLHESPLEEDNMYLLSRVMEEVFDPKIACILLLLTSDDPIPVNLFLLLTDFFAYSTFFPSMFQLKMILEKYSTYLNKDDLCTLNAEDLLTAIDVESFIAFCNEFPEHLNRFTSKLHIHHLCHNKYAYWEQPSRAKKYMSFFKSVIMVLECERI</sequence>
<reference evidence="1" key="1">
    <citation type="submission" date="2021-03" db="EMBL/GenBank/DDBJ databases">
        <authorList>
            <person name="Palmer J.M."/>
        </authorList>
    </citation>
    <scope>NUCLEOTIDE SEQUENCE</scope>
    <source>
        <strain evidence="1">ARV_011</strain>
    </source>
</reference>
<dbReference type="GeneID" id="66115270"/>
<dbReference type="AlphaFoldDB" id="A0A9P7V6P9"/>
<dbReference type="Proteomes" id="UP000790833">
    <property type="component" value="Unassembled WGS sequence"/>
</dbReference>